<dbReference type="InterPro" id="IPR001128">
    <property type="entry name" value="Cyt_P450"/>
</dbReference>
<dbReference type="PANTHER" id="PTHR47946:SF14">
    <property type="entry name" value="CYTOCHROME P450 FAMILY PROTEIN"/>
    <property type="match status" value="1"/>
</dbReference>
<dbReference type="Proteomes" id="UP000324897">
    <property type="component" value="Chromosome 7"/>
</dbReference>
<keyword evidence="7 9" id="KW-0503">Monooxygenase</keyword>
<dbReference type="GO" id="GO:0005506">
    <property type="term" value="F:iron ion binding"/>
    <property type="evidence" value="ECO:0007669"/>
    <property type="project" value="InterPro"/>
</dbReference>
<dbReference type="OrthoDB" id="3934656at2759"/>
<dbReference type="InterPro" id="IPR002401">
    <property type="entry name" value="Cyt_P450_E_grp-I"/>
</dbReference>
<dbReference type="GO" id="GO:0016705">
    <property type="term" value="F:oxidoreductase activity, acting on paired donors, with incorporation or reduction of molecular oxygen"/>
    <property type="evidence" value="ECO:0007669"/>
    <property type="project" value="InterPro"/>
</dbReference>
<dbReference type="InterPro" id="IPR051996">
    <property type="entry name" value="Cytochrome_P450_78A"/>
</dbReference>
<evidence type="ECO:0000256" key="8">
    <source>
        <dbReference type="PIRSR" id="PIRSR602401-1"/>
    </source>
</evidence>
<evidence type="ECO:0000256" key="10">
    <source>
        <dbReference type="SAM" id="Phobius"/>
    </source>
</evidence>
<evidence type="ECO:0000256" key="2">
    <source>
        <dbReference type="ARBA" id="ARBA00010617"/>
    </source>
</evidence>
<proteinExistence type="inferred from homology"/>
<dbReference type="PROSITE" id="PS00086">
    <property type="entry name" value="CYTOCHROME_P450"/>
    <property type="match status" value="1"/>
</dbReference>
<dbReference type="PANTHER" id="PTHR47946">
    <property type="entry name" value="CYTOCHROME P450 78A7-RELATED"/>
    <property type="match status" value="1"/>
</dbReference>
<evidence type="ECO:0000313" key="12">
    <source>
        <dbReference type="Proteomes" id="UP000324897"/>
    </source>
</evidence>
<dbReference type="GO" id="GO:0004497">
    <property type="term" value="F:monooxygenase activity"/>
    <property type="evidence" value="ECO:0007669"/>
    <property type="project" value="UniProtKB-KW"/>
</dbReference>
<evidence type="ECO:0000313" key="11">
    <source>
        <dbReference type="EMBL" id="TVU17761.1"/>
    </source>
</evidence>
<comment type="caution">
    <text evidence="11">The sequence shown here is derived from an EMBL/GenBank/DDBJ whole genome shotgun (WGS) entry which is preliminary data.</text>
</comment>
<gene>
    <name evidence="11" type="ORF">EJB05_33816</name>
</gene>
<dbReference type="SUPFAM" id="SSF48264">
    <property type="entry name" value="Cytochrome P450"/>
    <property type="match status" value="1"/>
</dbReference>
<evidence type="ECO:0000256" key="7">
    <source>
        <dbReference type="ARBA" id="ARBA00023033"/>
    </source>
</evidence>
<feature type="non-terminal residue" evidence="11">
    <location>
        <position position="1"/>
    </location>
</feature>
<protein>
    <submittedName>
        <fullName evidence="11">Uncharacterized protein</fullName>
    </submittedName>
</protein>
<evidence type="ECO:0000256" key="3">
    <source>
        <dbReference type="ARBA" id="ARBA00022617"/>
    </source>
</evidence>
<keyword evidence="4 8" id="KW-0479">Metal-binding</keyword>
<keyword evidence="10" id="KW-0472">Membrane</keyword>
<feature type="binding site" description="axial binding residue" evidence="8">
    <location>
        <position position="454"/>
    </location>
    <ligand>
        <name>heme</name>
        <dbReference type="ChEBI" id="CHEBI:30413"/>
    </ligand>
    <ligandPart>
        <name>Fe</name>
        <dbReference type="ChEBI" id="CHEBI:18248"/>
    </ligandPart>
</feature>
<dbReference type="InterPro" id="IPR017972">
    <property type="entry name" value="Cyt_P450_CS"/>
</dbReference>
<dbReference type="PRINTS" id="PR00385">
    <property type="entry name" value="P450"/>
</dbReference>
<dbReference type="Gene3D" id="1.10.630.10">
    <property type="entry name" value="Cytochrome P450"/>
    <property type="match status" value="1"/>
</dbReference>
<sequence length="507" mass="55261">MGVTMEESLLFLLPLASPLPSIVAVLVLGAVLLWLSPGGPAWALSRSRRPPSGPPGVLTALSRPVAHRTLATLSRAVDGGKALMSSSVGATRLVVASQPDTAREILANPAFGDRPIKDAARHLLFHRAMGFAPSGDAHWRGLRRLAANHMFGPRRVAAFASHREAIGENMVADVAGRDGGKVVLRRVLHAASLNHIMATVFGKRYDDFESEEARALEEMVTEGYDLLGSFNWADHLPLIKYLDLQGVRRRCNRLVRKVEAFVGQIIQEHREKRASGVVADEFTGDFVDVLLDLEGDEKLSDSDMIAVLWEMIFRGADTVAILLEWIMARMVLHPDIQAKAQAELDAVVGSRGAVADADVANLPYIQNIVKETLRMHPPGPLLSWARLAVHDAHVGGHLVPAGTTAMVNMWSIAHDADIWPQPEEFIPERFEKEDVSVLGSDLRLAPFGAGRRACPGKMLALATTHLWVAQLLHKFKFTADAGVDLSEHLSMSLEMATPLVCKATTRV</sequence>
<keyword evidence="5 9" id="KW-0560">Oxidoreductase</keyword>
<keyword evidence="10" id="KW-1133">Transmembrane helix</keyword>
<dbReference type="AlphaFoldDB" id="A0A5J9U3T8"/>
<dbReference type="PRINTS" id="PR00463">
    <property type="entry name" value="EP450I"/>
</dbReference>
<organism evidence="11 12">
    <name type="scientific">Eragrostis curvula</name>
    <name type="common">weeping love grass</name>
    <dbReference type="NCBI Taxonomy" id="38414"/>
    <lineage>
        <taxon>Eukaryota</taxon>
        <taxon>Viridiplantae</taxon>
        <taxon>Streptophyta</taxon>
        <taxon>Embryophyta</taxon>
        <taxon>Tracheophyta</taxon>
        <taxon>Spermatophyta</taxon>
        <taxon>Magnoliopsida</taxon>
        <taxon>Liliopsida</taxon>
        <taxon>Poales</taxon>
        <taxon>Poaceae</taxon>
        <taxon>PACMAD clade</taxon>
        <taxon>Chloridoideae</taxon>
        <taxon>Eragrostideae</taxon>
        <taxon>Eragrostidinae</taxon>
        <taxon>Eragrostis</taxon>
    </lineage>
</organism>
<comment type="cofactor">
    <cofactor evidence="1 8">
        <name>heme</name>
        <dbReference type="ChEBI" id="CHEBI:30413"/>
    </cofactor>
</comment>
<dbReference type="EMBL" id="RWGY01000029">
    <property type="protein sequence ID" value="TVU17761.1"/>
    <property type="molecule type" value="Genomic_DNA"/>
</dbReference>
<comment type="similarity">
    <text evidence="2 9">Belongs to the cytochrome P450 family.</text>
</comment>
<evidence type="ECO:0000256" key="4">
    <source>
        <dbReference type="ARBA" id="ARBA00022723"/>
    </source>
</evidence>
<feature type="transmembrane region" description="Helical" evidence="10">
    <location>
        <begin position="12"/>
        <end position="35"/>
    </location>
</feature>
<reference evidence="11 12" key="1">
    <citation type="journal article" date="2019" name="Sci. Rep.">
        <title>A high-quality genome of Eragrostis curvula grass provides insights into Poaceae evolution and supports new strategies to enhance forage quality.</title>
        <authorList>
            <person name="Carballo J."/>
            <person name="Santos B.A.C.M."/>
            <person name="Zappacosta D."/>
            <person name="Garbus I."/>
            <person name="Selva J.P."/>
            <person name="Gallo C.A."/>
            <person name="Diaz A."/>
            <person name="Albertini E."/>
            <person name="Caccamo M."/>
            <person name="Echenique V."/>
        </authorList>
    </citation>
    <scope>NUCLEOTIDE SEQUENCE [LARGE SCALE GENOMIC DNA]</scope>
    <source>
        <strain evidence="12">cv. Victoria</strain>
        <tissue evidence="11">Leaf</tissue>
    </source>
</reference>
<keyword evidence="12" id="KW-1185">Reference proteome</keyword>
<dbReference type="GO" id="GO:0020037">
    <property type="term" value="F:heme binding"/>
    <property type="evidence" value="ECO:0007669"/>
    <property type="project" value="InterPro"/>
</dbReference>
<keyword evidence="3 8" id="KW-0349">Heme</keyword>
<accession>A0A5J9U3T8</accession>
<dbReference type="Pfam" id="PF00067">
    <property type="entry name" value="p450"/>
    <property type="match status" value="1"/>
</dbReference>
<keyword evidence="10" id="KW-0812">Transmembrane</keyword>
<keyword evidence="6 8" id="KW-0408">Iron</keyword>
<evidence type="ECO:0000256" key="5">
    <source>
        <dbReference type="ARBA" id="ARBA00023002"/>
    </source>
</evidence>
<dbReference type="InterPro" id="IPR036396">
    <property type="entry name" value="Cyt_P450_sf"/>
</dbReference>
<evidence type="ECO:0000256" key="9">
    <source>
        <dbReference type="RuleBase" id="RU000461"/>
    </source>
</evidence>
<dbReference type="FunFam" id="1.10.630.10:FF:000016">
    <property type="entry name" value="Cytochrome P450 78A5"/>
    <property type="match status" value="1"/>
</dbReference>
<name>A0A5J9U3T8_9POAL</name>
<dbReference type="Gramene" id="TVU17761">
    <property type="protein sequence ID" value="TVU17761"/>
    <property type="gene ID" value="EJB05_33816"/>
</dbReference>
<evidence type="ECO:0000256" key="1">
    <source>
        <dbReference type="ARBA" id="ARBA00001971"/>
    </source>
</evidence>
<evidence type="ECO:0000256" key="6">
    <source>
        <dbReference type="ARBA" id="ARBA00023004"/>
    </source>
</evidence>